<proteinExistence type="predicted"/>
<reference evidence="1 2" key="1">
    <citation type="submission" date="2019-03" db="EMBL/GenBank/DDBJ databases">
        <authorList>
            <consortium name="Pathogen Informatics"/>
        </authorList>
    </citation>
    <scope>NUCLEOTIDE SEQUENCE [LARGE SCALE GENOMIC DNA]</scope>
    <source>
        <strain evidence="1 2">NCTC12993</strain>
    </source>
</reference>
<name>A0A485BBX2_KLUCR</name>
<evidence type="ECO:0000313" key="2">
    <source>
        <dbReference type="Proteomes" id="UP000401081"/>
    </source>
</evidence>
<dbReference type="Proteomes" id="UP000401081">
    <property type="component" value="Unassembled WGS sequence"/>
</dbReference>
<organism evidence="1 2">
    <name type="scientific">Kluyvera cryocrescens</name>
    <name type="common">Kluyvera citrophila</name>
    <dbReference type="NCBI Taxonomy" id="580"/>
    <lineage>
        <taxon>Bacteria</taxon>
        <taxon>Pseudomonadati</taxon>
        <taxon>Pseudomonadota</taxon>
        <taxon>Gammaproteobacteria</taxon>
        <taxon>Enterobacterales</taxon>
        <taxon>Enterobacteriaceae</taxon>
        <taxon>Kluyvera</taxon>
    </lineage>
</organism>
<evidence type="ECO:0000313" key="1">
    <source>
        <dbReference type="EMBL" id="VFS71165.1"/>
    </source>
</evidence>
<dbReference type="EMBL" id="CAADJD010000021">
    <property type="protein sequence ID" value="VFS71165.1"/>
    <property type="molecule type" value="Genomic_DNA"/>
</dbReference>
<dbReference type="AlphaFoldDB" id="A0A485BBX2"/>
<accession>A0A485BBX2</accession>
<keyword evidence="2" id="KW-1185">Reference proteome</keyword>
<gene>
    <name evidence="1" type="ORF">NCTC12993_04576</name>
</gene>
<sequence>MAHGQQFFNRVNYRDAVATRAQQSRHDSDRELLTAADKTSIDAVRALSQQADAVQDMFNLGKFEVNGGFQFSVRETWLGVGEPGKQFSKDTFGVGNIGQRILPANGFFNHRHQMVGDFCRGREHGCYLPLPGVAFQDIGYAQKPFRVCH</sequence>
<protein>
    <submittedName>
        <fullName evidence="1">Uncharacterized protein</fullName>
    </submittedName>
</protein>